<evidence type="ECO:0000256" key="18">
    <source>
        <dbReference type="HAMAP-Rule" id="MF_01966"/>
    </source>
</evidence>
<keyword evidence="9 18" id="KW-0630">Potassium</keyword>
<dbReference type="NCBIfam" id="TIGR00197">
    <property type="entry name" value="yjeF_nterm"/>
    <property type="match status" value="1"/>
</dbReference>
<accession>A0A4V6NZX6</accession>
<feature type="binding site" evidence="18">
    <location>
        <begin position="57"/>
        <end position="61"/>
    </location>
    <ligand>
        <name>(6S)-NADPHX</name>
        <dbReference type="ChEBI" id="CHEBI:64076"/>
    </ligand>
</feature>
<feature type="binding site" evidence="18">
    <location>
        <position position="140"/>
    </location>
    <ligand>
        <name>(6S)-NADPHX</name>
        <dbReference type="ChEBI" id="CHEBI:64076"/>
    </ligand>
</feature>
<dbReference type="OrthoDB" id="9806925at2"/>
<comment type="function">
    <text evidence="14 19">Bifunctional enzyme that catalyzes the epimerization of the S- and R-forms of NAD(P)HX and the dehydration of the S-form of NAD(P)HX at the expense of ADP, which is converted to AMP. This allows the repair of both epimers of NAD(P)HX, a damaged form of NAD(P)H that is a result of enzymatic or heat-dependent hydration.</text>
</comment>
<keyword evidence="7 17" id="KW-0067">ATP-binding</keyword>
<evidence type="ECO:0000256" key="5">
    <source>
        <dbReference type="ARBA" id="ARBA00022723"/>
    </source>
</evidence>
<keyword evidence="12 17" id="KW-0456">Lyase</keyword>
<reference evidence="22 23" key="1">
    <citation type="submission" date="2019-03" db="EMBL/GenBank/DDBJ databases">
        <title>Genomic Encyclopedia of Type Strains, Phase IV (KMG-IV): sequencing the most valuable type-strain genomes for metagenomic binning, comparative biology and taxonomic classification.</title>
        <authorList>
            <person name="Goeker M."/>
        </authorList>
    </citation>
    <scope>NUCLEOTIDE SEQUENCE [LARGE SCALE GENOMIC DNA]</scope>
    <source>
        <strain evidence="22 23">DSM 25894</strain>
    </source>
</reference>
<comment type="similarity">
    <text evidence="18">Belongs to the NnrE/AIBP family.</text>
</comment>
<dbReference type="GO" id="GO:0052856">
    <property type="term" value="F:NAD(P)HX epimerase activity"/>
    <property type="evidence" value="ECO:0007669"/>
    <property type="project" value="UniProtKB-UniRule"/>
</dbReference>
<feature type="binding site" evidence="17">
    <location>
        <position position="260"/>
    </location>
    <ligand>
        <name>(6S)-NADPHX</name>
        <dbReference type="ChEBI" id="CHEBI:64076"/>
    </ligand>
</feature>
<dbReference type="PROSITE" id="PS01050">
    <property type="entry name" value="YJEF_C_2"/>
    <property type="match status" value="1"/>
</dbReference>
<dbReference type="PROSITE" id="PS51383">
    <property type="entry name" value="YJEF_C_3"/>
    <property type="match status" value="1"/>
</dbReference>
<dbReference type="Gene3D" id="3.40.50.10260">
    <property type="entry name" value="YjeF N-terminal domain"/>
    <property type="match status" value="1"/>
</dbReference>
<feature type="binding site" evidence="18">
    <location>
        <position position="159"/>
    </location>
    <ligand>
        <name>(6S)-NADPHX</name>
        <dbReference type="ChEBI" id="CHEBI:64076"/>
    </ligand>
</feature>
<dbReference type="Proteomes" id="UP000294650">
    <property type="component" value="Unassembled WGS sequence"/>
</dbReference>
<dbReference type="HAMAP" id="MF_01966">
    <property type="entry name" value="NADHX_epimerase"/>
    <property type="match status" value="1"/>
</dbReference>
<comment type="catalytic activity">
    <reaction evidence="15 17 19">
        <text>(6S)-NADHX + ADP = AMP + phosphate + NADH + H(+)</text>
        <dbReference type="Rhea" id="RHEA:32223"/>
        <dbReference type="ChEBI" id="CHEBI:15378"/>
        <dbReference type="ChEBI" id="CHEBI:43474"/>
        <dbReference type="ChEBI" id="CHEBI:57945"/>
        <dbReference type="ChEBI" id="CHEBI:64074"/>
        <dbReference type="ChEBI" id="CHEBI:456215"/>
        <dbReference type="ChEBI" id="CHEBI:456216"/>
        <dbReference type="EC" id="4.2.1.136"/>
    </reaction>
</comment>
<feature type="binding site" evidence="17">
    <location>
        <position position="318"/>
    </location>
    <ligand>
        <name>(6S)-NADPHX</name>
        <dbReference type="ChEBI" id="CHEBI:64076"/>
    </ligand>
</feature>
<feature type="binding site" evidence="18">
    <location>
        <position position="58"/>
    </location>
    <ligand>
        <name>K(+)</name>
        <dbReference type="ChEBI" id="CHEBI:29103"/>
    </ligand>
</feature>
<protein>
    <recommendedName>
        <fullName evidence="19">Bifunctional NAD(P)H-hydrate repair enzyme</fullName>
    </recommendedName>
    <alternativeName>
        <fullName evidence="19">Nicotinamide nucleotide repair protein</fullName>
    </alternativeName>
    <domain>
        <recommendedName>
            <fullName evidence="19">ADP-dependent (S)-NAD(P)H-hydrate dehydratase</fullName>
            <ecNumber evidence="19">4.2.1.136</ecNumber>
        </recommendedName>
        <alternativeName>
            <fullName evidence="19">ADP-dependent NAD(P)HX dehydratase</fullName>
        </alternativeName>
    </domain>
    <domain>
        <recommendedName>
            <fullName evidence="19">NAD(P)H-hydrate epimerase</fullName>
            <ecNumber evidence="19">5.1.99.6</ecNumber>
        </recommendedName>
    </domain>
</protein>
<dbReference type="SUPFAM" id="SSF64153">
    <property type="entry name" value="YjeF N-terminal domain-like"/>
    <property type="match status" value="1"/>
</dbReference>
<keyword evidence="8 17" id="KW-0521">NADP</keyword>
<dbReference type="CDD" id="cd01171">
    <property type="entry name" value="YXKO-related"/>
    <property type="match status" value="1"/>
</dbReference>
<feature type="binding site" evidence="17">
    <location>
        <position position="369"/>
    </location>
    <ligand>
        <name>(6S)-NADPHX</name>
        <dbReference type="ChEBI" id="CHEBI:64076"/>
    </ligand>
</feature>
<dbReference type="GO" id="GO:0005524">
    <property type="term" value="F:ATP binding"/>
    <property type="evidence" value="ECO:0007669"/>
    <property type="project" value="UniProtKB-UniRule"/>
</dbReference>
<feature type="binding site" evidence="18">
    <location>
        <position position="125"/>
    </location>
    <ligand>
        <name>K(+)</name>
        <dbReference type="ChEBI" id="CHEBI:29103"/>
    </ligand>
</feature>
<evidence type="ECO:0000259" key="21">
    <source>
        <dbReference type="PROSITE" id="PS51385"/>
    </source>
</evidence>
<dbReference type="EC" id="4.2.1.136" evidence="19"/>
<dbReference type="SUPFAM" id="SSF53613">
    <property type="entry name" value="Ribokinase-like"/>
    <property type="match status" value="1"/>
</dbReference>
<dbReference type="GO" id="GO:0046496">
    <property type="term" value="P:nicotinamide nucleotide metabolic process"/>
    <property type="evidence" value="ECO:0007669"/>
    <property type="project" value="UniProtKB-UniRule"/>
</dbReference>
<evidence type="ECO:0000256" key="17">
    <source>
        <dbReference type="HAMAP-Rule" id="MF_01965"/>
    </source>
</evidence>
<evidence type="ECO:0000256" key="19">
    <source>
        <dbReference type="PIRNR" id="PIRNR017184"/>
    </source>
</evidence>
<evidence type="ECO:0000256" key="12">
    <source>
        <dbReference type="ARBA" id="ARBA00023239"/>
    </source>
</evidence>
<dbReference type="EC" id="5.1.99.6" evidence="19"/>
<keyword evidence="13" id="KW-0511">Multifunctional enzyme</keyword>
<dbReference type="InterPro" id="IPR029056">
    <property type="entry name" value="Ribokinase-like"/>
</dbReference>
<evidence type="ECO:0000256" key="4">
    <source>
        <dbReference type="ARBA" id="ARBA00009524"/>
    </source>
</evidence>
<dbReference type="InterPro" id="IPR000631">
    <property type="entry name" value="CARKD"/>
</dbReference>
<evidence type="ECO:0000256" key="1">
    <source>
        <dbReference type="ARBA" id="ARBA00000013"/>
    </source>
</evidence>
<name>A0A4V6NZX6_9BACI</name>
<keyword evidence="5 18" id="KW-0479">Metal-binding</keyword>
<dbReference type="PIRSF" id="PIRSF017184">
    <property type="entry name" value="Nnr"/>
    <property type="match status" value="1"/>
</dbReference>
<evidence type="ECO:0000256" key="10">
    <source>
        <dbReference type="ARBA" id="ARBA00023027"/>
    </source>
</evidence>
<dbReference type="GO" id="GO:0046872">
    <property type="term" value="F:metal ion binding"/>
    <property type="evidence" value="ECO:0007669"/>
    <property type="project" value="UniProtKB-UniRule"/>
</dbReference>
<dbReference type="GO" id="GO:0110051">
    <property type="term" value="P:metabolite repair"/>
    <property type="evidence" value="ECO:0007669"/>
    <property type="project" value="TreeGrafter"/>
</dbReference>
<evidence type="ECO:0000256" key="7">
    <source>
        <dbReference type="ARBA" id="ARBA00022840"/>
    </source>
</evidence>
<evidence type="ECO:0000256" key="11">
    <source>
        <dbReference type="ARBA" id="ARBA00023235"/>
    </source>
</evidence>
<comment type="similarity">
    <text evidence="3 19">In the N-terminal section; belongs to the NnrE/AIBP family.</text>
</comment>
<evidence type="ECO:0000256" key="16">
    <source>
        <dbReference type="ARBA" id="ARBA00049209"/>
    </source>
</evidence>
<dbReference type="GO" id="GO:0052855">
    <property type="term" value="F:ADP-dependent NAD(P)H-hydrate dehydratase activity"/>
    <property type="evidence" value="ECO:0007669"/>
    <property type="project" value="UniProtKB-UniRule"/>
</dbReference>
<evidence type="ECO:0000256" key="14">
    <source>
        <dbReference type="ARBA" id="ARBA00025153"/>
    </source>
</evidence>
<comment type="catalytic activity">
    <reaction evidence="2 18 19">
        <text>(6R)-NADPHX = (6S)-NADPHX</text>
        <dbReference type="Rhea" id="RHEA:32227"/>
        <dbReference type="ChEBI" id="CHEBI:64076"/>
        <dbReference type="ChEBI" id="CHEBI:64077"/>
        <dbReference type="EC" id="5.1.99.6"/>
    </reaction>
</comment>
<feature type="binding site" evidence="17">
    <location>
        <begin position="406"/>
        <end position="410"/>
    </location>
    <ligand>
        <name>AMP</name>
        <dbReference type="ChEBI" id="CHEBI:456215"/>
    </ligand>
</feature>
<evidence type="ECO:0000256" key="15">
    <source>
        <dbReference type="ARBA" id="ARBA00048238"/>
    </source>
</evidence>
<dbReference type="EMBL" id="SMAN01000014">
    <property type="protein sequence ID" value="TCT20382.1"/>
    <property type="molecule type" value="Genomic_DNA"/>
</dbReference>
<dbReference type="InterPro" id="IPR030677">
    <property type="entry name" value="Nnr"/>
</dbReference>
<evidence type="ECO:0000313" key="22">
    <source>
        <dbReference type="EMBL" id="TCT20382.1"/>
    </source>
</evidence>
<feature type="domain" description="YjeF N-terminal" evidence="21">
    <location>
        <begin position="9"/>
        <end position="216"/>
    </location>
</feature>
<gene>
    <name evidence="18" type="primary">nnrE</name>
    <name evidence="17" type="synonym">nnrD</name>
    <name evidence="22" type="ORF">EDD68_11466</name>
</gene>
<keyword evidence="6 17" id="KW-0547">Nucleotide-binding</keyword>
<keyword evidence="11 18" id="KW-0413">Isomerase</keyword>
<evidence type="ECO:0000256" key="3">
    <source>
        <dbReference type="ARBA" id="ARBA00006001"/>
    </source>
</evidence>
<evidence type="ECO:0000259" key="20">
    <source>
        <dbReference type="PROSITE" id="PS51383"/>
    </source>
</evidence>
<dbReference type="AlphaFoldDB" id="A0A4V6NZX6"/>
<comment type="similarity">
    <text evidence="4 19">In the C-terminal section; belongs to the NnrD/CARKD family.</text>
</comment>
<evidence type="ECO:0000256" key="6">
    <source>
        <dbReference type="ARBA" id="ARBA00022741"/>
    </source>
</evidence>
<dbReference type="InterPro" id="IPR004443">
    <property type="entry name" value="YjeF_N_dom"/>
</dbReference>
<organism evidence="22 23">
    <name type="scientific">Melghiribacillus thermohalophilus</name>
    <dbReference type="NCBI Taxonomy" id="1324956"/>
    <lineage>
        <taxon>Bacteria</taxon>
        <taxon>Bacillati</taxon>
        <taxon>Bacillota</taxon>
        <taxon>Bacilli</taxon>
        <taxon>Bacillales</taxon>
        <taxon>Bacillaceae</taxon>
        <taxon>Melghiribacillus</taxon>
    </lineage>
</organism>
<dbReference type="Pfam" id="PF03853">
    <property type="entry name" value="YjeF_N"/>
    <property type="match status" value="1"/>
</dbReference>
<evidence type="ECO:0000256" key="13">
    <source>
        <dbReference type="ARBA" id="ARBA00023268"/>
    </source>
</evidence>
<evidence type="ECO:0000313" key="23">
    <source>
        <dbReference type="Proteomes" id="UP000294650"/>
    </source>
</evidence>
<sequence>MRIVTASEMYEVDRFTMEEVGLEGKMLMENAGRAIAEGIMKEISKQDEILVLTGPGNNGGDGFVIARTLYLKGYRVRVYSLVPEEKIKGDALYHLNILQNVGVPFHRLQNGELAVRLEGMDVIIDAMLGIGTKGALRSPYAEIVDKANKCEQAMRFAVDIPTGLSSDEGVETEVAFKAHKTFTVQCPKESAFIEANAQYYGELEVVDIGLFTESLVNRPGKKVWLKEDVVRTFPVRERFSHKGSHGRGLIIGGAPNMPGAVMMAARAALRAGAGLVSIAASHHLISTIAPYVPEATYTDLNLKTLDIDSFHAAAVGMGLGRSEQSASLFEDILRLANIPIIIDADGLYHLKKMKNMLKEHTAPVVLTPHFKEAADLLDTTVSALKQNPFSLTRAFSTEYGVYFLLKGPYTIITTTDGDQYVVTTGNESLAKGGSGDVLSGILLGLLLQSHHITEALCNGRFIHGKTAEILTRHTHSRYDLLASDVIEGLPMTLRTICK</sequence>
<dbReference type="PANTHER" id="PTHR12592">
    <property type="entry name" value="ATP-DEPENDENT (S)-NAD(P)H-HYDRATE DEHYDRATASE FAMILY MEMBER"/>
    <property type="match status" value="1"/>
</dbReference>
<dbReference type="NCBIfam" id="TIGR00196">
    <property type="entry name" value="yjeF_cterm"/>
    <property type="match status" value="1"/>
</dbReference>
<comment type="cofactor">
    <cofactor evidence="17">
        <name>Mg(2+)</name>
        <dbReference type="ChEBI" id="CHEBI:18420"/>
    </cofactor>
</comment>
<feature type="binding site" evidence="17">
    <location>
        <position position="435"/>
    </location>
    <ligand>
        <name>AMP</name>
        <dbReference type="ChEBI" id="CHEBI:456215"/>
    </ligand>
</feature>
<evidence type="ECO:0000256" key="8">
    <source>
        <dbReference type="ARBA" id="ARBA00022857"/>
    </source>
</evidence>
<comment type="cofactor">
    <cofactor evidence="18 19">
        <name>K(+)</name>
        <dbReference type="ChEBI" id="CHEBI:29103"/>
    </cofactor>
    <text evidence="18 19">Binds 1 potassium ion per subunit.</text>
</comment>
<keyword evidence="10 17" id="KW-0520">NAD</keyword>
<feature type="domain" description="YjeF C-terminal" evidence="20">
    <location>
        <begin position="225"/>
        <end position="496"/>
    </location>
</feature>
<dbReference type="PROSITE" id="PS51385">
    <property type="entry name" value="YJEF_N"/>
    <property type="match status" value="1"/>
</dbReference>
<feature type="binding site" evidence="17">
    <location>
        <position position="436"/>
    </location>
    <ligand>
        <name>(6S)-NADPHX</name>
        <dbReference type="ChEBI" id="CHEBI:64076"/>
    </ligand>
</feature>
<comment type="function">
    <text evidence="17">Catalyzes the dehydration of the S-form of NAD(P)HX at the expense of ADP, which is converted to AMP. Together with NAD(P)HX epimerase, which catalyzes the epimerization of the S- and R-forms, the enzyme allows the repair of both epimers of NAD(P)HX, a damaged form of NAD(P)H that is a result of enzymatic or heat-dependent hydration.</text>
</comment>
<dbReference type="InterPro" id="IPR017953">
    <property type="entry name" value="Carbohydrate_kinase_pred_CS"/>
</dbReference>
<dbReference type="Gene3D" id="3.40.1190.20">
    <property type="match status" value="1"/>
</dbReference>
<comment type="catalytic activity">
    <reaction evidence="16 17 19">
        <text>(6S)-NADPHX + ADP = AMP + phosphate + NADPH + H(+)</text>
        <dbReference type="Rhea" id="RHEA:32235"/>
        <dbReference type="ChEBI" id="CHEBI:15378"/>
        <dbReference type="ChEBI" id="CHEBI:43474"/>
        <dbReference type="ChEBI" id="CHEBI:57783"/>
        <dbReference type="ChEBI" id="CHEBI:64076"/>
        <dbReference type="ChEBI" id="CHEBI:456215"/>
        <dbReference type="ChEBI" id="CHEBI:456216"/>
        <dbReference type="EC" id="4.2.1.136"/>
    </reaction>
</comment>
<comment type="catalytic activity">
    <reaction evidence="1 18 19">
        <text>(6R)-NADHX = (6S)-NADHX</text>
        <dbReference type="Rhea" id="RHEA:32215"/>
        <dbReference type="ChEBI" id="CHEBI:64074"/>
        <dbReference type="ChEBI" id="CHEBI:64075"/>
        <dbReference type="EC" id="5.1.99.6"/>
    </reaction>
</comment>
<comment type="similarity">
    <text evidence="17">Belongs to the NnrD/CARKD family.</text>
</comment>
<comment type="subunit">
    <text evidence="17">Homotetramer.</text>
</comment>
<proteinExistence type="inferred from homology"/>
<dbReference type="InterPro" id="IPR036652">
    <property type="entry name" value="YjeF_N_dom_sf"/>
</dbReference>
<comment type="function">
    <text evidence="18">Catalyzes the epimerization of the S- and R-forms of NAD(P)HX, a damaged form of NAD(P)H that is a result of enzymatic or heat-dependent hydration. This is a prerequisite for the S-specific NAD(P)H-hydrate dehydratase to allow the repair of both epimers of NAD(P)HX.</text>
</comment>
<evidence type="ECO:0000256" key="9">
    <source>
        <dbReference type="ARBA" id="ARBA00022958"/>
    </source>
</evidence>
<feature type="binding site" evidence="18">
    <location>
        <begin position="129"/>
        <end position="135"/>
    </location>
    <ligand>
        <name>(6S)-NADPHX</name>
        <dbReference type="ChEBI" id="CHEBI:64076"/>
    </ligand>
</feature>
<dbReference type="RefSeq" id="WP_132372177.1">
    <property type="nucleotide sequence ID" value="NZ_SMAN01000014.1"/>
</dbReference>
<evidence type="ECO:0000256" key="2">
    <source>
        <dbReference type="ARBA" id="ARBA00000909"/>
    </source>
</evidence>
<dbReference type="Pfam" id="PF01256">
    <property type="entry name" value="Carb_kinase"/>
    <property type="match status" value="1"/>
</dbReference>
<keyword evidence="23" id="KW-1185">Reference proteome</keyword>
<feature type="binding site" evidence="18">
    <location>
        <position position="162"/>
    </location>
    <ligand>
        <name>K(+)</name>
        <dbReference type="ChEBI" id="CHEBI:29103"/>
    </ligand>
</feature>
<comment type="caution">
    <text evidence="22">The sequence shown here is derived from an EMBL/GenBank/DDBJ whole genome shotgun (WGS) entry which is preliminary data.</text>
</comment>
<dbReference type="HAMAP" id="MF_01965">
    <property type="entry name" value="NADHX_dehydratase"/>
    <property type="match status" value="1"/>
</dbReference>
<dbReference type="PANTHER" id="PTHR12592:SF0">
    <property type="entry name" value="ATP-DEPENDENT (S)-NAD(P)H-HYDRATE DEHYDRATASE"/>
    <property type="match status" value="1"/>
</dbReference>